<evidence type="ECO:0000313" key="3">
    <source>
        <dbReference type="EMBL" id="QDS67773.1"/>
    </source>
</evidence>
<name>A0A517KWL3_9PEZI</name>
<feature type="region of interest" description="Disordered" evidence="1">
    <location>
        <begin position="74"/>
        <end position="104"/>
    </location>
</feature>
<keyword evidence="2" id="KW-1133">Transmembrane helix</keyword>
<keyword evidence="4" id="KW-1185">Reference proteome</keyword>
<feature type="transmembrane region" description="Helical" evidence="2">
    <location>
        <begin position="6"/>
        <end position="27"/>
    </location>
</feature>
<reference evidence="3 4" key="1">
    <citation type="submission" date="2019-07" db="EMBL/GenBank/DDBJ databases">
        <title>Finished genome of Venturia effusa.</title>
        <authorList>
            <person name="Young C.A."/>
            <person name="Cox M.P."/>
            <person name="Ganley A.R.D."/>
            <person name="David W.J."/>
        </authorList>
    </citation>
    <scope>NUCLEOTIDE SEQUENCE [LARGE SCALE GENOMIC DNA]</scope>
    <source>
        <strain evidence="4">albino</strain>
    </source>
</reference>
<dbReference type="Proteomes" id="UP000316270">
    <property type="component" value="Chromosome 1"/>
</dbReference>
<evidence type="ECO:0000313" key="4">
    <source>
        <dbReference type="Proteomes" id="UP000316270"/>
    </source>
</evidence>
<keyword evidence="2" id="KW-0812">Transmembrane</keyword>
<dbReference type="AlphaFoldDB" id="A0A517KWL3"/>
<dbReference type="OrthoDB" id="3001700at2759"/>
<dbReference type="EMBL" id="CP042185">
    <property type="protein sequence ID" value="QDS67773.1"/>
    <property type="molecule type" value="Genomic_DNA"/>
</dbReference>
<accession>A0A517KWL3</accession>
<evidence type="ECO:0000256" key="1">
    <source>
        <dbReference type="SAM" id="MobiDB-lite"/>
    </source>
</evidence>
<organism evidence="3 4">
    <name type="scientific">Venturia effusa</name>
    <dbReference type="NCBI Taxonomy" id="50376"/>
    <lineage>
        <taxon>Eukaryota</taxon>
        <taxon>Fungi</taxon>
        <taxon>Dikarya</taxon>
        <taxon>Ascomycota</taxon>
        <taxon>Pezizomycotina</taxon>
        <taxon>Dothideomycetes</taxon>
        <taxon>Pleosporomycetidae</taxon>
        <taxon>Venturiales</taxon>
        <taxon>Venturiaceae</taxon>
        <taxon>Venturia</taxon>
    </lineage>
</organism>
<sequence length="104" mass="11013">MPSTSAILTSLAGIFAVLGLAVYLFGIPPEMKRKMEKAALKTMGENKASYMMKDQISKIPASDQKDVKELKNTLGNIGGGAMQNPIGEEGGELADKITSPLTGR</sequence>
<protein>
    <submittedName>
        <fullName evidence="3">Uncharacterized protein</fullName>
    </submittedName>
</protein>
<proteinExistence type="predicted"/>
<gene>
    <name evidence="3" type="ORF">FKW77_006432</name>
</gene>
<keyword evidence="2" id="KW-0472">Membrane</keyword>
<evidence type="ECO:0000256" key="2">
    <source>
        <dbReference type="SAM" id="Phobius"/>
    </source>
</evidence>